<dbReference type="Proteomes" id="UP000726737">
    <property type="component" value="Unassembled WGS sequence"/>
</dbReference>
<keyword evidence="2" id="KW-1185">Reference proteome</keyword>
<evidence type="ECO:0000313" key="1">
    <source>
        <dbReference type="EMBL" id="KAG0250388.1"/>
    </source>
</evidence>
<evidence type="ECO:0000313" key="2">
    <source>
        <dbReference type="Proteomes" id="UP000726737"/>
    </source>
</evidence>
<comment type="caution">
    <text evidence="1">The sequence shown here is derived from an EMBL/GenBank/DDBJ whole genome shotgun (WGS) entry which is preliminary data.</text>
</comment>
<proteinExistence type="predicted"/>
<dbReference type="InterPro" id="IPR032675">
    <property type="entry name" value="LRR_dom_sf"/>
</dbReference>
<accession>A0A9P6TX36</accession>
<organism evidence="1 2">
    <name type="scientific">Mortierella polycephala</name>
    <dbReference type="NCBI Taxonomy" id="41804"/>
    <lineage>
        <taxon>Eukaryota</taxon>
        <taxon>Fungi</taxon>
        <taxon>Fungi incertae sedis</taxon>
        <taxon>Mucoromycota</taxon>
        <taxon>Mortierellomycotina</taxon>
        <taxon>Mortierellomycetes</taxon>
        <taxon>Mortierellales</taxon>
        <taxon>Mortierellaceae</taxon>
        <taxon>Mortierella</taxon>
    </lineage>
</organism>
<sequence length="232" mass="26211">LDHEWSNEIRDDVVDAFVSVFRRIESVDLKGYLVHELEGRLSREWIRQVEMETRVEYDDPSVVPSSVLKTMRLIGNMSVELARLMSVCSNPESFNWDKMDQSSHEIEGDLVKVLFSPSTRLSNLRDIKLNGCSLSDEFHQKLFIGLRTPLTSLEINHCGNEPGSLMMEGLLFPSVGFSSIHAQSLRILIFGYCEGIGSDVNQRVLMSCPNLEIISSTTLSAFSIIRAQELLN</sequence>
<feature type="non-terminal residue" evidence="1">
    <location>
        <position position="1"/>
    </location>
</feature>
<name>A0A9P6TX36_9FUNG</name>
<dbReference type="AlphaFoldDB" id="A0A9P6TX36"/>
<reference evidence="1" key="1">
    <citation type="journal article" date="2020" name="Fungal Divers.">
        <title>Resolving the Mortierellaceae phylogeny through synthesis of multi-gene phylogenetics and phylogenomics.</title>
        <authorList>
            <person name="Vandepol N."/>
            <person name="Liber J."/>
            <person name="Desiro A."/>
            <person name="Na H."/>
            <person name="Kennedy M."/>
            <person name="Barry K."/>
            <person name="Grigoriev I.V."/>
            <person name="Miller A.N."/>
            <person name="O'Donnell K."/>
            <person name="Stajich J.E."/>
            <person name="Bonito G."/>
        </authorList>
    </citation>
    <scope>NUCLEOTIDE SEQUENCE</scope>
    <source>
        <strain evidence="1">KOD948</strain>
    </source>
</reference>
<dbReference type="EMBL" id="JAAAJA010000691">
    <property type="protein sequence ID" value="KAG0250388.1"/>
    <property type="molecule type" value="Genomic_DNA"/>
</dbReference>
<gene>
    <name evidence="1" type="ORF">BG011_008389</name>
</gene>
<protein>
    <submittedName>
        <fullName evidence="1">Uncharacterized protein</fullName>
    </submittedName>
</protein>
<dbReference type="Gene3D" id="3.80.10.10">
    <property type="entry name" value="Ribonuclease Inhibitor"/>
    <property type="match status" value="1"/>
</dbReference>
<dbReference type="SUPFAM" id="SSF52047">
    <property type="entry name" value="RNI-like"/>
    <property type="match status" value="1"/>
</dbReference>